<reference evidence="3 4" key="1">
    <citation type="submission" date="2018-09" db="EMBL/GenBank/DDBJ databases">
        <title>Evolutionary history of phycoerythrin pigmentation in the water bloom-forming cyanobacterium Microcystis aeruginosa.</title>
        <authorList>
            <person name="Tanabe Y."/>
            <person name="Tanabe Y."/>
            <person name="Yamaguchi H."/>
        </authorList>
    </citation>
    <scope>NUCLEOTIDE SEQUENCE [LARGE SCALE GENOMIC DNA]</scope>
    <source>
        <strain evidence="3 4">NIES-2519</strain>
    </source>
</reference>
<dbReference type="AlphaFoldDB" id="A0A5A5R569"/>
<sequence>MNYELGRGERGDGEQGGGEKQQNEPRVSFRNAAPSGLVEWTICFHPKVMTRSKKPKSPNSSDSPTSPALALSSLHFRLQALEEEHQWLLKQIGRKRNELKKFLDQMRSLATEIFQRGQPLYQKLTDLDREIHALFDEILTARKMGQQTKKRILGIYETLQLTGVISPKFEDGDEELDELFGDEESEGSSEQSAQDFFSGGDSYNRHDDGTEISPESSPKSPESRQIRRTFLRMAEIFHPDKVTDPETRMRHNEIMKEVNRAYKEGDIARLLEIERQHQMGDSFAVEGSSESDLKRQCERVETNNELLKKQYENLKRELRSVRNTPEGEMVRASRACEKDGIDPIEQMLEEMKLQVQSTEKIYNFVRDFRDKKITVKEFLRGPVRMGRSPEEMEDILDQLLEQLRGISR</sequence>
<comment type="caution">
    <text evidence="3">The sequence shown here is derived from an EMBL/GenBank/DDBJ whole genome shotgun (WGS) entry which is preliminary data.</text>
</comment>
<feature type="region of interest" description="Disordered" evidence="2">
    <location>
        <begin position="179"/>
        <end position="225"/>
    </location>
</feature>
<accession>A0A5A5R569</accession>
<keyword evidence="1" id="KW-0175">Coiled coil</keyword>
<dbReference type="InterPro" id="IPR036869">
    <property type="entry name" value="J_dom_sf"/>
</dbReference>
<evidence type="ECO:0008006" key="5">
    <source>
        <dbReference type="Google" id="ProtNLM"/>
    </source>
</evidence>
<feature type="compositionally biased region" description="Basic and acidic residues" evidence="2">
    <location>
        <begin position="1"/>
        <end position="13"/>
    </location>
</feature>
<dbReference type="Gene3D" id="1.10.287.110">
    <property type="entry name" value="DnaJ domain"/>
    <property type="match status" value="1"/>
</dbReference>
<feature type="compositionally biased region" description="Low complexity" evidence="2">
    <location>
        <begin position="211"/>
        <end position="220"/>
    </location>
</feature>
<dbReference type="Proteomes" id="UP000323569">
    <property type="component" value="Unassembled WGS sequence"/>
</dbReference>
<feature type="region of interest" description="Disordered" evidence="2">
    <location>
        <begin position="1"/>
        <end position="32"/>
    </location>
</feature>
<dbReference type="SUPFAM" id="SSF46565">
    <property type="entry name" value="Chaperone J-domain"/>
    <property type="match status" value="1"/>
</dbReference>
<name>A0A5A5R569_MICAE</name>
<evidence type="ECO:0000256" key="2">
    <source>
        <dbReference type="SAM" id="MobiDB-lite"/>
    </source>
</evidence>
<proteinExistence type="predicted"/>
<evidence type="ECO:0000313" key="4">
    <source>
        <dbReference type="Proteomes" id="UP000323569"/>
    </source>
</evidence>
<gene>
    <name evidence="3" type="ORF">MiYa_03003</name>
</gene>
<dbReference type="EMBL" id="BHVO01000055">
    <property type="protein sequence ID" value="GCA71463.1"/>
    <property type="molecule type" value="Genomic_DNA"/>
</dbReference>
<evidence type="ECO:0000313" key="3">
    <source>
        <dbReference type="EMBL" id="GCA71463.1"/>
    </source>
</evidence>
<evidence type="ECO:0000256" key="1">
    <source>
        <dbReference type="SAM" id="Coils"/>
    </source>
</evidence>
<protein>
    <recommendedName>
        <fullName evidence="5">J domain-containing protein</fullName>
    </recommendedName>
</protein>
<organism evidence="3 4">
    <name type="scientific">Microcystis aeruginosa NIES-2519</name>
    <dbReference type="NCBI Taxonomy" id="2303981"/>
    <lineage>
        <taxon>Bacteria</taxon>
        <taxon>Bacillati</taxon>
        <taxon>Cyanobacteriota</taxon>
        <taxon>Cyanophyceae</taxon>
        <taxon>Oscillatoriophycideae</taxon>
        <taxon>Chroococcales</taxon>
        <taxon>Microcystaceae</taxon>
        <taxon>Microcystis</taxon>
    </lineage>
</organism>
<feature type="coiled-coil region" evidence="1">
    <location>
        <begin position="290"/>
        <end position="324"/>
    </location>
</feature>